<protein>
    <submittedName>
        <fullName evidence="1">Uncharacterized protein</fullName>
    </submittedName>
</protein>
<name>A0A0D7ASP6_9AGAR</name>
<proteinExistence type="predicted"/>
<keyword evidence="2" id="KW-1185">Reference proteome</keyword>
<reference evidence="1 2" key="1">
    <citation type="journal article" date="2015" name="Fungal Genet. Biol.">
        <title>Evolution of novel wood decay mechanisms in Agaricales revealed by the genome sequences of Fistulina hepatica and Cylindrobasidium torrendii.</title>
        <authorList>
            <person name="Floudas D."/>
            <person name="Held B.W."/>
            <person name="Riley R."/>
            <person name="Nagy L.G."/>
            <person name="Koehler G."/>
            <person name="Ransdell A.S."/>
            <person name="Younus H."/>
            <person name="Chow J."/>
            <person name="Chiniquy J."/>
            <person name="Lipzen A."/>
            <person name="Tritt A."/>
            <person name="Sun H."/>
            <person name="Haridas S."/>
            <person name="LaButti K."/>
            <person name="Ohm R.A."/>
            <person name="Kues U."/>
            <person name="Blanchette R.A."/>
            <person name="Grigoriev I.V."/>
            <person name="Minto R.E."/>
            <person name="Hibbett D.S."/>
        </authorList>
    </citation>
    <scope>NUCLEOTIDE SEQUENCE [LARGE SCALE GENOMIC DNA]</scope>
    <source>
        <strain evidence="1 2">FP15055 ss-10</strain>
    </source>
</reference>
<accession>A0A0D7ASP6</accession>
<gene>
    <name evidence="1" type="ORF">CYLTODRAFT_234806</name>
</gene>
<dbReference type="AlphaFoldDB" id="A0A0D7ASP6"/>
<dbReference type="Proteomes" id="UP000054007">
    <property type="component" value="Unassembled WGS sequence"/>
</dbReference>
<evidence type="ECO:0000313" key="1">
    <source>
        <dbReference type="EMBL" id="KIY61222.1"/>
    </source>
</evidence>
<organism evidence="1 2">
    <name type="scientific">Cylindrobasidium torrendii FP15055 ss-10</name>
    <dbReference type="NCBI Taxonomy" id="1314674"/>
    <lineage>
        <taxon>Eukaryota</taxon>
        <taxon>Fungi</taxon>
        <taxon>Dikarya</taxon>
        <taxon>Basidiomycota</taxon>
        <taxon>Agaricomycotina</taxon>
        <taxon>Agaricomycetes</taxon>
        <taxon>Agaricomycetidae</taxon>
        <taxon>Agaricales</taxon>
        <taxon>Marasmiineae</taxon>
        <taxon>Physalacriaceae</taxon>
        <taxon>Cylindrobasidium</taxon>
    </lineage>
</organism>
<dbReference type="EMBL" id="KN881008">
    <property type="protein sequence ID" value="KIY61222.1"/>
    <property type="molecule type" value="Genomic_DNA"/>
</dbReference>
<sequence length="69" mass="7842">MLQMSRNLSSRQRLGCIYFLPFALFGLSIPHSYTLEHDMQSLPARFRRLCAILPSPLQCSAALSRFAIV</sequence>
<evidence type="ECO:0000313" key="2">
    <source>
        <dbReference type="Proteomes" id="UP000054007"/>
    </source>
</evidence>